<accession>X1S6N7</accession>
<comment type="caution">
    <text evidence="1">The sequence shown here is derived from an EMBL/GenBank/DDBJ whole genome shotgun (WGS) entry which is preliminary data.</text>
</comment>
<name>X1S6N7_9ZZZZ</name>
<organism evidence="1">
    <name type="scientific">marine sediment metagenome</name>
    <dbReference type="NCBI Taxonomy" id="412755"/>
    <lineage>
        <taxon>unclassified sequences</taxon>
        <taxon>metagenomes</taxon>
        <taxon>ecological metagenomes</taxon>
    </lineage>
</organism>
<dbReference type="AlphaFoldDB" id="X1S6N7"/>
<protein>
    <submittedName>
        <fullName evidence="1">Uncharacterized protein</fullName>
    </submittedName>
</protein>
<gene>
    <name evidence="1" type="ORF">S12H4_03369</name>
</gene>
<proteinExistence type="predicted"/>
<dbReference type="EMBL" id="BARW01000936">
    <property type="protein sequence ID" value="GAI71105.1"/>
    <property type="molecule type" value="Genomic_DNA"/>
</dbReference>
<sequence>MNKSEKYYDEVNLYPKSTYPRNDGTTTRMFAIRLTEEEIETWKSMKLSKTIHGILAGEDKSNDSIKISALKNYLKGLYDIMVNKMNAKIILDQNEKDLLIKIYEVVGNE</sequence>
<reference evidence="1" key="1">
    <citation type="journal article" date="2014" name="Front. Microbiol.">
        <title>High frequency of phylogenetically diverse reductive dehalogenase-homologous genes in deep subseafloor sedimentary metagenomes.</title>
        <authorList>
            <person name="Kawai M."/>
            <person name="Futagami T."/>
            <person name="Toyoda A."/>
            <person name="Takaki Y."/>
            <person name="Nishi S."/>
            <person name="Hori S."/>
            <person name="Arai W."/>
            <person name="Tsubouchi T."/>
            <person name="Morono Y."/>
            <person name="Uchiyama I."/>
            <person name="Ito T."/>
            <person name="Fujiyama A."/>
            <person name="Inagaki F."/>
            <person name="Takami H."/>
        </authorList>
    </citation>
    <scope>NUCLEOTIDE SEQUENCE</scope>
    <source>
        <strain evidence="1">Expedition CK06-06</strain>
    </source>
</reference>
<evidence type="ECO:0000313" key="1">
    <source>
        <dbReference type="EMBL" id="GAI71105.1"/>
    </source>
</evidence>